<evidence type="ECO:0000256" key="8">
    <source>
        <dbReference type="SAM" id="Phobius"/>
    </source>
</evidence>
<evidence type="ECO:0000256" key="3">
    <source>
        <dbReference type="ARBA" id="ARBA00022448"/>
    </source>
</evidence>
<dbReference type="RefSeq" id="WP_161694859.1">
    <property type="nucleotide sequence ID" value="NZ_JAAAMU010000002.1"/>
</dbReference>
<feature type="transmembrane region" description="Helical" evidence="8">
    <location>
        <begin position="347"/>
        <end position="366"/>
    </location>
</feature>
<feature type="transmembrane region" description="Helical" evidence="8">
    <location>
        <begin position="20"/>
        <end position="37"/>
    </location>
</feature>
<dbReference type="Gene3D" id="1.20.1740.10">
    <property type="entry name" value="Amino acid/polyamine transporter I"/>
    <property type="match status" value="1"/>
</dbReference>
<proteinExistence type="inferred from homology"/>
<dbReference type="InterPro" id="IPR004761">
    <property type="entry name" value="Spore_GerAB"/>
</dbReference>
<comment type="similarity">
    <text evidence="2">Belongs to the amino acid-polyamine-organocation (APC) superfamily. Spore germination protein (SGP) (TC 2.A.3.9) family.</text>
</comment>
<comment type="caution">
    <text evidence="9">The sequence shown here is derived from an EMBL/GenBank/DDBJ whole genome shotgun (WGS) entry which is preliminary data.</text>
</comment>
<dbReference type="PANTHER" id="PTHR34975:SF2">
    <property type="entry name" value="SPORE GERMINATION PROTEIN A2"/>
    <property type="match status" value="1"/>
</dbReference>
<protein>
    <submittedName>
        <fullName evidence="9">GerAB/ArcD/ProY family transporter</fullName>
    </submittedName>
</protein>
<evidence type="ECO:0000256" key="7">
    <source>
        <dbReference type="ARBA" id="ARBA00023136"/>
    </source>
</evidence>
<feature type="transmembrane region" description="Helical" evidence="8">
    <location>
        <begin position="49"/>
        <end position="69"/>
    </location>
</feature>
<dbReference type="NCBIfam" id="TIGR00912">
    <property type="entry name" value="2A0309"/>
    <property type="match status" value="1"/>
</dbReference>
<feature type="transmembrane region" description="Helical" evidence="8">
    <location>
        <begin position="89"/>
        <end position="108"/>
    </location>
</feature>
<feature type="transmembrane region" description="Helical" evidence="8">
    <location>
        <begin position="312"/>
        <end position="327"/>
    </location>
</feature>
<feature type="transmembrane region" description="Helical" evidence="8">
    <location>
        <begin position="153"/>
        <end position="171"/>
    </location>
</feature>
<dbReference type="Pfam" id="PF03845">
    <property type="entry name" value="Spore_permease"/>
    <property type="match status" value="1"/>
</dbReference>
<feature type="transmembrane region" description="Helical" evidence="8">
    <location>
        <begin position="191"/>
        <end position="211"/>
    </location>
</feature>
<keyword evidence="5 8" id="KW-0812">Transmembrane</keyword>
<evidence type="ECO:0000256" key="6">
    <source>
        <dbReference type="ARBA" id="ARBA00022989"/>
    </source>
</evidence>
<evidence type="ECO:0000256" key="1">
    <source>
        <dbReference type="ARBA" id="ARBA00004141"/>
    </source>
</evidence>
<dbReference type="AlphaFoldDB" id="A0A7X4YL02"/>
<evidence type="ECO:0000313" key="10">
    <source>
        <dbReference type="Proteomes" id="UP000558113"/>
    </source>
</evidence>
<dbReference type="EMBL" id="JAAAMU010000002">
    <property type="protein sequence ID" value="NBC68245.1"/>
    <property type="molecule type" value="Genomic_DNA"/>
</dbReference>
<organism evidence="9 10">
    <name type="scientific">Paenibacillus sacheonensis</name>
    <dbReference type="NCBI Taxonomy" id="742054"/>
    <lineage>
        <taxon>Bacteria</taxon>
        <taxon>Bacillati</taxon>
        <taxon>Bacillota</taxon>
        <taxon>Bacilli</taxon>
        <taxon>Bacillales</taxon>
        <taxon>Paenibacillaceae</taxon>
        <taxon>Paenibacillus</taxon>
    </lineage>
</organism>
<dbReference type="PANTHER" id="PTHR34975">
    <property type="entry name" value="SPORE GERMINATION PROTEIN A2"/>
    <property type="match status" value="1"/>
</dbReference>
<evidence type="ECO:0000256" key="2">
    <source>
        <dbReference type="ARBA" id="ARBA00007998"/>
    </source>
</evidence>
<gene>
    <name evidence="9" type="ORF">GT003_04435</name>
</gene>
<feature type="transmembrane region" description="Helical" evidence="8">
    <location>
        <begin position="223"/>
        <end position="246"/>
    </location>
</feature>
<evidence type="ECO:0000313" key="9">
    <source>
        <dbReference type="EMBL" id="NBC68245.1"/>
    </source>
</evidence>
<accession>A0A7X4YL02</accession>
<evidence type="ECO:0000256" key="5">
    <source>
        <dbReference type="ARBA" id="ARBA00022692"/>
    </source>
</evidence>
<reference evidence="9 10" key="1">
    <citation type="submission" date="2020-01" db="EMBL/GenBank/DDBJ databases">
        <title>Paenibacillus soybeanensis sp. nov. isolated from the nodules of soybean (Glycine max(L.) Merr).</title>
        <authorList>
            <person name="Wang H."/>
        </authorList>
    </citation>
    <scope>NUCLEOTIDE SEQUENCE [LARGE SCALE GENOMIC DNA]</scope>
    <source>
        <strain evidence="9 10">DSM 23054</strain>
    </source>
</reference>
<keyword evidence="7 8" id="KW-0472">Membrane</keyword>
<evidence type="ECO:0000256" key="4">
    <source>
        <dbReference type="ARBA" id="ARBA00022544"/>
    </source>
</evidence>
<dbReference type="Proteomes" id="UP000558113">
    <property type="component" value="Unassembled WGS sequence"/>
</dbReference>
<keyword evidence="3" id="KW-0813">Transport</keyword>
<name>A0A7X4YL02_9BACL</name>
<keyword evidence="4" id="KW-0309">Germination</keyword>
<feature type="transmembrane region" description="Helical" evidence="8">
    <location>
        <begin position="275"/>
        <end position="300"/>
    </location>
</feature>
<dbReference type="GO" id="GO:0016020">
    <property type="term" value="C:membrane"/>
    <property type="evidence" value="ECO:0007669"/>
    <property type="project" value="UniProtKB-SubCell"/>
</dbReference>
<keyword evidence="10" id="KW-1185">Reference proteome</keyword>
<keyword evidence="6 8" id="KW-1133">Transmembrane helix</keyword>
<comment type="subcellular location">
    <subcellularLocation>
        <location evidence="1">Membrane</location>
        <topology evidence="1">Multi-pass membrane protein</topology>
    </subcellularLocation>
</comment>
<sequence length="371" mass="42625">MSIDRWNPASKQNSITTLQFILTIHSMQLGVAALSMPGDLARISGTDGWIALFFGWMFSSAASLIIVQIMKAYPSGTIIELMAHFFGKWTGKLTALLFGVYMSIFAYLILDRMALLIQSWIMQQSKTYILMLLFFVPAYTIVIGGVRAIGRYCEIVVLLSLWMLGAMLFLLKEGNWLHLLPVLKEGWMPVIRTINTTIISFLGFESVFFLYPHLDNKKNASWGVLAANTYTLLIYLFLTLICFLVYSPDQISEYNEALLTVVKIIEFRFMERFDIIMLACYLLVISKTWVPALYFGAFSVKRLLIVGKPKRYAWLFLAVMFAITYVWDPDWNESQNAMKWFSRLGLAVAYVMPVLLWGVLSILLRFKRWQT</sequence>
<feature type="transmembrane region" description="Helical" evidence="8">
    <location>
        <begin position="128"/>
        <end position="146"/>
    </location>
</feature>
<dbReference type="GO" id="GO:0009847">
    <property type="term" value="P:spore germination"/>
    <property type="evidence" value="ECO:0007669"/>
    <property type="project" value="InterPro"/>
</dbReference>
<dbReference type="OrthoDB" id="2380120at2"/>